<sequence length="516" mass="55227">MTNTIKRPHFLLALFPVIFLTTILFLNVRIFGDASLDGSNQIGLLFSAALAAIIALFLGVKWEAILDKTVQSISAAMSSILILLVIGALAGTWMLSGVVPAMVYYGLDIMKPSYFLAAACIVSAIVSLATGSSWSTIATIGVALIGIGKTLGIDIGLTGGAIISGAYFGDKMSPLSDTTNLAPAMAGTDIFTHIRYMAFTTVPSILITLVIFTIIGLNIDAGGGMAEVEAVQEAIKAQFNINGWLFLVPVAVIFLIIKKVEALPALLLGTLLGAVFALIFQNDQVFELGKSILADLRGLDAPGVKELEGDSPLTIYFAAIMKSMYGDVSISSTNEKVSNLLSTGGMAGMLNTIWLILCAMIFGGMMEAGGLLKRIADEIIRLAKSTGSLIFSTAATCIFFNGTASDQYMAIVVPGRMFRKTYKEKDLKPEVLSRTLEDSGTVTSVLFPWNTCGATQAGVLGVATLVYAPYCFFNIISPFMTILFGVLDVKMRRYSEEEKKEMDEEVKAPEYAEENK</sequence>
<feature type="transmembrane region" description="Helical" evidence="10">
    <location>
        <begin position="239"/>
        <end position="257"/>
    </location>
</feature>
<comment type="similarity">
    <text evidence="8">Belongs to the NhaC Na(+)/H(+) (TC 2.A.35) antiporter family.</text>
</comment>
<name>A0A4D7JFD9_9BACT</name>
<dbReference type="OrthoDB" id="9762978at2"/>
<keyword evidence="4" id="KW-1003">Cell membrane</keyword>
<dbReference type="PANTHER" id="PTHR33451:SF3">
    <property type="entry name" value="MALATE-2H(+)_NA(+)-LACTATE ANTIPORTER"/>
    <property type="match status" value="1"/>
</dbReference>
<accession>A0A4D7JFD9</accession>
<dbReference type="KEGG" id="fpf:DCC35_06250"/>
<evidence type="ECO:0000313" key="13">
    <source>
        <dbReference type="Proteomes" id="UP000298616"/>
    </source>
</evidence>
<keyword evidence="5 10" id="KW-0812">Transmembrane</keyword>
<dbReference type="InterPro" id="IPR018461">
    <property type="entry name" value="Na/H_Antiport_NhaC-like_C"/>
</dbReference>
<reference evidence="12 13" key="1">
    <citation type="submission" date="2018-04" db="EMBL/GenBank/DDBJ databases">
        <title>Complete genome uncultured novel isolate.</title>
        <authorList>
            <person name="Merlino G."/>
        </authorList>
    </citation>
    <scope>NUCLEOTIDE SEQUENCE [LARGE SCALE GENOMIC DNA]</scope>
    <source>
        <strain evidence="13">R1DC9</strain>
    </source>
</reference>
<evidence type="ECO:0000256" key="2">
    <source>
        <dbReference type="ARBA" id="ARBA00022448"/>
    </source>
</evidence>
<dbReference type="GO" id="GO:0005886">
    <property type="term" value="C:plasma membrane"/>
    <property type="evidence" value="ECO:0007669"/>
    <property type="project" value="UniProtKB-SubCell"/>
</dbReference>
<feature type="transmembrane region" description="Helical" evidence="10">
    <location>
        <begin position="42"/>
        <end position="60"/>
    </location>
</feature>
<evidence type="ECO:0000256" key="8">
    <source>
        <dbReference type="ARBA" id="ARBA00038435"/>
    </source>
</evidence>
<organism evidence="12 13">
    <name type="scientific">Mangrovivirga cuniculi</name>
    <dbReference type="NCBI Taxonomy" id="2715131"/>
    <lineage>
        <taxon>Bacteria</taxon>
        <taxon>Pseudomonadati</taxon>
        <taxon>Bacteroidota</taxon>
        <taxon>Cytophagia</taxon>
        <taxon>Cytophagales</taxon>
        <taxon>Mangrovivirgaceae</taxon>
        <taxon>Mangrovivirga</taxon>
    </lineage>
</organism>
<feature type="transmembrane region" description="Helical" evidence="10">
    <location>
        <begin position="467"/>
        <end position="487"/>
    </location>
</feature>
<keyword evidence="3" id="KW-0050">Antiport</keyword>
<keyword evidence="2" id="KW-0813">Transport</keyword>
<evidence type="ECO:0000256" key="3">
    <source>
        <dbReference type="ARBA" id="ARBA00022449"/>
    </source>
</evidence>
<dbReference type="Pfam" id="PF03553">
    <property type="entry name" value="Na_H_antiporter"/>
    <property type="match status" value="2"/>
</dbReference>
<feature type="transmembrane region" description="Helical" evidence="10">
    <location>
        <begin position="262"/>
        <end position="280"/>
    </location>
</feature>
<evidence type="ECO:0000259" key="11">
    <source>
        <dbReference type="Pfam" id="PF03553"/>
    </source>
</evidence>
<feature type="transmembrane region" description="Helical" evidence="10">
    <location>
        <begin position="12"/>
        <end position="30"/>
    </location>
</feature>
<proteinExistence type="inferred from homology"/>
<evidence type="ECO:0000256" key="10">
    <source>
        <dbReference type="SAM" id="Phobius"/>
    </source>
</evidence>
<feature type="transmembrane region" description="Helical" evidence="10">
    <location>
        <begin position="346"/>
        <end position="365"/>
    </location>
</feature>
<evidence type="ECO:0000256" key="1">
    <source>
        <dbReference type="ARBA" id="ARBA00004651"/>
    </source>
</evidence>
<dbReference type="InterPro" id="IPR004770">
    <property type="entry name" value="Na/H_antiport_NhaC"/>
</dbReference>
<evidence type="ECO:0000313" key="12">
    <source>
        <dbReference type="EMBL" id="QCK14371.1"/>
    </source>
</evidence>
<feature type="transmembrane region" description="Helical" evidence="10">
    <location>
        <begin position="196"/>
        <end position="219"/>
    </location>
</feature>
<dbReference type="InterPro" id="IPR052180">
    <property type="entry name" value="NhaC_Na-H+_Antiporter"/>
</dbReference>
<evidence type="ECO:0000256" key="7">
    <source>
        <dbReference type="ARBA" id="ARBA00023136"/>
    </source>
</evidence>
<dbReference type="EMBL" id="CP028923">
    <property type="protein sequence ID" value="QCK14371.1"/>
    <property type="molecule type" value="Genomic_DNA"/>
</dbReference>
<feature type="transmembrane region" description="Helical" evidence="10">
    <location>
        <begin position="72"/>
        <end position="94"/>
    </location>
</feature>
<keyword evidence="7 10" id="KW-0472">Membrane</keyword>
<evidence type="ECO:0000256" key="5">
    <source>
        <dbReference type="ARBA" id="ARBA00022692"/>
    </source>
</evidence>
<feature type="domain" description="Na+/H+ antiporter NhaC-like C-terminal" evidence="11">
    <location>
        <begin position="317"/>
        <end position="487"/>
    </location>
</feature>
<dbReference type="RefSeq" id="WP_137089960.1">
    <property type="nucleotide sequence ID" value="NZ_CP028923.1"/>
</dbReference>
<dbReference type="GO" id="GO:0015297">
    <property type="term" value="F:antiporter activity"/>
    <property type="evidence" value="ECO:0007669"/>
    <property type="project" value="UniProtKB-KW"/>
</dbReference>
<evidence type="ECO:0000256" key="6">
    <source>
        <dbReference type="ARBA" id="ARBA00022989"/>
    </source>
</evidence>
<feature type="transmembrane region" description="Helical" evidence="10">
    <location>
        <begin position="114"/>
        <end position="147"/>
    </location>
</feature>
<evidence type="ECO:0000256" key="9">
    <source>
        <dbReference type="SAM" id="MobiDB-lite"/>
    </source>
</evidence>
<keyword evidence="13" id="KW-1185">Reference proteome</keyword>
<protein>
    <submittedName>
        <fullName evidence="12">Na+/H+ antiporter NhaC</fullName>
    </submittedName>
</protein>
<gene>
    <name evidence="12" type="primary">nhaC</name>
    <name evidence="12" type="ORF">DCC35_06250</name>
</gene>
<keyword evidence="6 10" id="KW-1133">Transmembrane helix</keyword>
<dbReference type="Proteomes" id="UP000298616">
    <property type="component" value="Chromosome"/>
</dbReference>
<feature type="domain" description="Na+/H+ antiporter NhaC-like C-terminal" evidence="11">
    <location>
        <begin position="165"/>
        <end position="285"/>
    </location>
</feature>
<feature type="region of interest" description="Disordered" evidence="9">
    <location>
        <begin position="497"/>
        <end position="516"/>
    </location>
</feature>
<dbReference type="AlphaFoldDB" id="A0A4D7JFD9"/>
<comment type="subcellular location">
    <subcellularLocation>
        <location evidence="1">Cell membrane</location>
        <topology evidence="1">Multi-pass membrane protein</topology>
    </subcellularLocation>
</comment>
<evidence type="ECO:0000256" key="4">
    <source>
        <dbReference type="ARBA" id="ARBA00022475"/>
    </source>
</evidence>
<dbReference type="PANTHER" id="PTHR33451">
    <property type="entry name" value="MALATE-2H(+)/NA(+)-LACTATE ANTIPORTER"/>
    <property type="match status" value="1"/>
</dbReference>
<dbReference type="NCBIfam" id="TIGR00931">
    <property type="entry name" value="antiport_nhaC"/>
    <property type="match status" value="1"/>
</dbReference>